<dbReference type="EMBL" id="JABEND010000007">
    <property type="protein sequence ID" value="NNG36576.1"/>
    <property type="molecule type" value="Genomic_DNA"/>
</dbReference>
<sequence length="86" mass="9257">MSEHIDVRPQAASSYAWRYANAAGQITDGPALAFDSQAAAEQWLAENAEQLLSEGTDAVSLSDGESVIYGPMPLSHRDSGRLPRPR</sequence>
<organism evidence="1 2">
    <name type="scientific">Nakamurella aerolata</name>
    <dbReference type="NCBI Taxonomy" id="1656892"/>
    <lineage>
        <taxon>Bacteria</taxon>
        <taxon>Bacillati</taxon>
        <taxon>Actinomycetota</taxon>
        <taxon>Actinomycetes</taxon>
        <taxon>Nakamurellales</taxon>
        <taxon>Nakamurellaceae</taxon>
        <taxon>Nakamurella</taxon>
    </lineage>
</organism>
<evidence type="ECO:0000313" key="1">
    <source>
        <dbReference type="EMBL" id="NNG36576.1"/>
    </source>
</evidence>
<comment type="caution">
    <text evidence="1">The sequence shown here is derived from an EMBL/GenBank/DDBJ whole genome shotgun (WGS) entry which is preliminary data.</text>
</comment>
<proteinExistence type="predicted"/>
<dbReference type="Proteomes" id="UP000562984">
    <property type="component" value="Unassembled WGS sequence"/>
</dbReference>
<accession>A0A849AAF8</accession>
<protein>
    <submittedName>
        <fullName evidence="1">Uncharacterized protein</fullName>
    </submittedName>
</protein>
<name>A0A849AAF8_9ACTN</name>
<keyword evidence="2" id="KW-1185">Reference proteome</keyword>
<gene>
    <name evidence="1" type="ORF">HKD39_12820</name>
</gene>
<dbReference type="AlphaFoldDB" id="A0A849AAF8"/>
<dbReference type="RefSeq" id="WP_171200270.1">
    <property type="nucleotide sequence ID" value="NZ_JABEND010000007.1"/>
</dbReference>
<reference evidence="1 2" key="1">
    <citation type="submission" date="2020-05" db="EMBL/GenBank/DDBJ databases">
        <title>Nakamurella sp. DB0629 isolated from air conditioner.</title>
        <authorList>
            <person name="Kim D.H."/>
            <person name="Kim D.-U."/>
        </authorList>
    </citation>
    <scope>NUCLEOTIDE SEQUENCE [LARGE SCALE GENOMIC DNA]</scope>
    <source>
        <strain evidence="1 2">DB0629</strain>
    </source>
</reference>
<evidence type="ECO:0000313" key="2">
    <source>
        <dbReference type="Proteomes" id="UP000562984"/>
    </source>
</evidence>